<comment type="subcellular location">
    <subcellularLocation>
        <location evidence="1">Cell outer membrane</location>
    </subcellularLocation>
</comment>
<dbReference type="Gene3D" id="2.40.170.20">
    <property type="entry name" value="TonB-dependent receptor, beta-barrel domain"/>
    <property type="match status" value="1"/>
</dbReference>
<sequence length="117" mass="13587">KFTKKNYRLNAVFSASYMGRKKFDVQDRVFVEEDNKSYDAYFRCDLPQYVLCNLSVSQTFYNKVKLTLGVDNIFNYVPKTLGSGITMFNVPATPGTRGWVQLEFMLDDVINSLRKKK</sequence>
<accession>K1T8Q7</accession>
<dbReference type="SUPFAM" id="SSF56935">
    <property type="entry name" value="Porins"/>
    <property type="match status" value="1"/>
</dbReference>
<proteinExistence type="predicted"/>
<dbReference type="EMBL" id="AJWZ01007881">
    <property type="protein sequence ID" value="EKC55681.1"/>
    <property type="molecule type" value="Genomic_DNA"/>
</dbReference>
<keyword evidence="3" id="KW-0998">Cell outer membrane</keyword>
<evidence type="ECO:0000313" key="4">
    <source>
        <dbReference type="EMBL" id="EKC55681.1"/>
    </source>
</evidence>
<name>K1T8Q7_9ZZZZ</name>
<comment type="caution">
    <text evidence="4">The sequence shown here is derived from an EMBL/GenBank/DDBJ whole genome shotgun (WGS) entry which is preliminary data.</text>
</comment>
<reference evidence="4" key="1">
    <citation type="journal article" date="2013" name="Environ. Microbiol.">
        <title>Microbiota from the distal guts of lean and obese adolescents exhibit partial functional redundancy besides clear differences in community structure.</title>
        <authorList>
            <person name="Ferrer M."/>
            <person name="Ruiz A."/>
            <person name="Lanza F."/>
            <person name="Haange S.B."/>
            <person name="Oberbach A."/>
            <person name="Till H."/>
            <person name="Bargiela R."/>
            <person name="Campoy C."/>
            <person name="Segura M.T."/>
            <person name="Richter M."/>
            <person name="von Bergen M."/>
            <person name="Seifert J."/>
            <person name="Suarez A."/>
        </authorList>
    </citation>
    <scope>NUCLEOTIDE SEQUENCE</scope>
</reference>
<evidence type="ECO:0000256" key="1">
    <source>
        <dbReference type="ARBA" id="ARBA00004442"/>
    </source>
</evidence>
<dbReference type="AlphaFoldDB" id="K1T8Q7"/>
<organism evidence="4">
    <name type="scientific">human gut metagenome</name>
    <dbReference type="NCBI Taxonomy" id="408170"/>
    <lineage>
        <taxon>unclassified sequences</taxon>
        <taxon>metagenomes</taxon>
        <taxon>organismal metagenomes</taxon>
    </lineage>
</organism>
<keyword evidence="2" id="KW-0472">Membrane</keyword>
<dbReference type="GO" id="GO:0009279">
    <property type="term" value="C:cell outer membrane"/>
    <property type="evidence" value="ECO:0007669"/>
    <property type="project" value="UniProtKB-SubCell"/>
</dbReference>
<dbReference type="InterPro" id="IPR036942">
    <property type="entry name" value="Beta-barrel_TonB_sf"/>
</dbReference>
<evidence type="ECO:0000256" key="3">
    <source>
        <dbReference type="ARBA" id="ARBA00023237"/>
    </source>
</evidence>
<gene>
    <name evidence="4" type="ORF">OBE_11443</name>
</gene>
<protein>
    <submittedName>
        <fullName evidence="4">TonB-related exported protein</fullName>
    </submittedName>
</protein>
<feature type="non-terminal residue" evidence="4">
    <location>
        <position position="1"/>
    </location>
</feature>
<evidence type="ECO:0000256" key="2">
    <source>
        <dbReference type="ARBA" id="ARBA00023136"/>
    </source>
</evidence>